<dbReference type="Gene3D" id="1.20.1720.10">
    <property type="entry name" value="Multidrug resistance protein D"/>
    <property type="match status" value="1"/>
</dbReference>
<comment type="caution">
    <text evidence="8">The sequence shown here is derived from an EMBL/GenBank/DDBJ whole genome shotgun (WGS) entry which is preliminary data.</text>
</comment>
<dbReference type="SUPFAM" id="SSF103473">
    <property type="entry name" value="MFS general substrate transporter"/>
    <property type="match status" value="1"/>
</dbReference>
<dbReference type="InterPro" id="IPR036259">
    <property type="entry name" value="MFS_trans_sf"/>
</dbReference>
<gene>
    <name evidence="8" type="ORF">PENANT_c105G02082</name>
</gene>
<evidence type="ECO:0000256" key="6">
    <source>
        <dbReference type="SAM" id="MobiDB-lite"/>
    </source>
</evidence>
<keyword evidence="9" id="KW-1185">Reference proteome</keyword>
<dbReference type="Pfam" id="PF07690">
    <property type="entry name" value="MFS_1"/>
    <property type="match status" value="1"/>
</dbReference>
<evidence type="ECO:0000256" key="3">
    <source>
        <dbReference type="ARBA" id="ARBA00022692"/>
    </source>
</evidence>
<feature type="transmembrane region" description="Helical" evidence="7">
    <location>
        <begin position="183"/>
        <end position="203"/>
    </location>
</feature>
<sequence length="237" mass="25739">MAVHSKLPLNKTETDQKLEVSVQEEPGTPSSSTTLASSDPFLWDAHIPPRETKAASPPADYSARQWSSAKKTFVSLVAVASFFVMSSEDNGAQMLSAFTSGLHPVVGATASNFRTLAVSRALCGLLGSSPVTIFAGVLNGIWKMPEDRLTVPVFLLYGLGGIAAQIVGPITGESIVEVGGWRWTFWLIAVLVSACFLATLWIGETYEPEVRRKALGLSRRGWRKFIDPAFLRPFHML</sequence>
<keyword evidence="2" id="KW-0813">Transport</keyword>
<proteinExistence type="predicted"/>
<evidence type="ECO:0000313" key="8">
    <source>
        <dbReference type="EMBL" id="OQD77409.1"/>
    </source>
</evidence>
<comment type="subcellular location">
    <subcellularLocation>
        <location evidence="1">Membrane</location>
        <topology evidence="1">Multi-pass membrane protein</topology>
    </subcellularLocation>
</comment>
<dbReference type="AlphaFoldDB" id="A0A1V6PK47"/>
<dbReference type="GO" id="GO:0005886">
    <property type="term" value="C:plasma membrane"/>
    <property type="evidence" value="ECO:0007669"/>
    <property type="project" value="TreeGrafter"/>
</dbReference>
<evidence type="ECO:0008006" key="10">
    <source>
        <dbReference type="Google" id="ProtNLM"/>
    </source>
</evidence>
<name>A0A1V6PK47_9EURO</name>
<dbReference type="Proteomes" id="UP000191672">
    <property type="component" value="Unassembled WGS sequence"/>
</dbReference>
<keyword evidence="5 7" id="KW-0472">Membrane</keyword>
<accession>A0A1V6PK47</accession>
<evidence type="ECO:0000256" key="5">
    <source>
        <dbReference type="ARBA" id="ARBA00023136"/>
    </source>
</evidence>
<evidence type="ECO:0000256" key="4">
    <source>
        <dbReference type="ARBA" id="ARBA00022989"/>
    </source>
</evidence>
<keyword evidence="3 7" id="KW-0812">Transmembrane</keyword>
<dbReference type="InterPro" id="IPR011701">
    <property type="entry name" value="MFS"/>
</dbReference>
<organism evidence="8 9">
    <name type="scientific">Penicillium antarcticum</name>
    <dbReference type="NCBI Taxonomy" id="416450"/>
    <lineage>
        <taxon>Eukaryota</taxon>
        <taxon>Fungi</taxon>
        <taxon>Dikarya</taxon>
        <taxon>Ascomycota</taxon>
        <taxon>Pezizomycotina</taxon>
        <taxon>Eurotiomycetes</taxon>
        <taxon>Eurotiomycetidae</taxon>
        <taxon>Eurotiales</taxon>
        <taxon>Aspergillaceae</taxon>
        <taxon>Penicillium</taxon>
    </lineage>
</organism>
<protein>
    <recommendedName>
        <fullName evidence="10">Major facilitator superfamily (MFS) profile domain-containing protein</fullName>
    </recommendedName>
</protein>
<dbReference type="EMBL" id="MDYN01000105">
    <property type="protein sequence ID" value="OQD77409.1"/>
    <property type="molecule type" value="Genomic_DNA"/>
</dbReference>
<keyword evidence="4 7" id="KW-1133">Transmembrane helix</keyword>
<evidence type="ECO:0000256" key="2">
    <source>
        <dbReference type="ARBA" id="ARBA00022448"/>
    </source>
</evidence>
<dbReference type="GO" id="GO:0022857">
    <property type="term" value="F:transmembrane transporter activity"/>
    <property type="evidence" value="ECO:0007669"/>
    <property type="project" value="InterPro"/>
</dbReference>
<evidence type="ECO:0000256" key="7">
    <source>
        <dbReference type="SAM" id="Phobius"/>
    </source>
</evidence>
<feature type="compositionally biased region" description="Polar residues" evidence="6">
    <location>
        <begin position="28"/>
        <end position="37"/>
    </location>
</feature>
<evidence type="ECO:0000256" key="1">
    <source>
        <dbReference type="ARBA" id="ARBA00004141"/>
    </source>
</evidence>
<dbReference type="STRING" id="416450.A0A1V6PK47"/>
<feature type="transmembrane region" description="Helical" evidence="7">
    <location>
        <begin position="149"/>
        <end position="171"/>
    </location>
</feature>
<feature type="region of interest" description="Disordered" evidence="6">
    <location>
        <begin position="1"/>
        <end position="40"/>
    </location>
</feature>
<reference evidence="9" key="1">
    <citation type="journal article" date="2017" name="Nat. Microbiol.">
        <title>Global analysis of biosynthetic gene clusters reveals vast potential of secondary metabolite production in Penicillium species.</title>
        <authorList>
            <person name="Nielsen J.C."/>
            <person name="Grijseels S."/>
            <person name="Prigent S."/>
            <person name="Ji B."/>
            <person name="Dainat J."/>
            <person name="Nielsen K.F."/>
            <person name="Frisvad J.C."/>
            <person name="Workman M."/>
            <person name="Nielsen J."/>
        </authorList>
    </citation>
    <scope>NUCLEOTIDE SEQUENCE [LARGE SCALE GENOMIC DNA]</scope>
    <source>
        <strain evidence="9">IBT 31811</strain>
    </source>
</reference>
<dbReference type="PANTHER" id="PTHR23502:SF132">
    <property type="entry name" value="POLYAMINE TRANSPORTER 2-RELATED"/>
    <property type="match status" value="1"/>
</dbReference>
<dbReference type="PANTHER" id="PTHR23502">
    <property type="entry name" value="MAJOR FACILITATOR SUPERFAMILY"/>
    <property type="match status" value="1"/>
</dbReference>
<evidence type="ECO:0000313" key="9">
    <source>
        <dbReference type="Proteomes" id="UP000191672"/>
    </source>
</evidence>